<evidence type="ECO:0000313" key="4">
    <source>
        <dbReference type="Proteomes" id="UP000192923"/>
    </source>
</evidence>
<evidence type="ECO:0008006" key="5">
    <source>
        <dbReference type="Google" id="ProtNLM"/>
    </source>
</evidence>
<dbReference type="Proteomes" id="UP000192923">
    <property type="component" value="Unassembled WGS sequence"/>
</dbReference>
<protein>
    <recommendedName>
        <fullName evidence="5">Alpha/beta hydrolase family protein</fullName>
    </recommendedName>
</protein>
<feature type="region of interest" description="Disordered" evidence="1">
    <location>
        <begin position="287"/>
        <end position="371"/>
    </location>
</feature>
<evidence type="ECO:0000256" key="2">
    <source>
        <dbReference type="SAM" id="SignalP"/>
    </source>
</evidence>
<dbReference type="STRING" id="1760988.SAMN02949497_1065"/>
<accession>A0A1Y6CYZ1</accession>
<dbReference type="OrthoDB" id="5562201at2"/>
<dbReference type="EMBL" id="FXAM01000001">
    <property type="protein sequence ID" value="SMF93773.1"/>
    <property type="molecule type" value="Genomic_DNA"/>
</dbReference>
<proteinExistence type="predicted"/>
<evidence type="ECO:0000256" key="1">
    <source>
        <dbReference type="SAM" id="MobiDB-lite"/>
    </source>
</evidence>
<feature type="signal peptide" evidence="2">
    <location>
        <begin position="1"/>
        <end position="23"/>
    </location>
</feature>
<dbReference type="RefSeq" id="WP_085210607.1">
    <property type="nucleotide sequence ID" value="NZ_FXAM01000001.1"/>
</dbReference>
<dbReference type="AlphaFoldDB" id="A0A1Y6CYZ1"/>
<dbReference type="SUPFAM" id="SSF53474">
    <property type="entry name" value="alpha/beta-Hydrolases"/>
    <property type="match status" value="1"/>
</dbReference>
<feature type="compositionally biased region" description="Gly residues" evidence="1">
    <location>
        <begin position="332"/>
        <end position="348"/>
    </location>
</feature>
<dbReference type="Gene3D" id="3.40.50.1820">
    <property type="entry name" value="alpha/beta hydrolase"/>
    <property type="match status" value="1"/>
</dbReference>
<feature type="chain" id="PRO_5012961119" description="Alpha/beta hydrolase family protein" evidence="2">
    <location>
        <begin position="24"/>
        <end position="415"/>
    </location>
</feature>
<sequence length="415" mass="42621">MRHHKGKAILASLLVALGGCSFFTGPDAPSPGEIKAAMAEFSARGGYIHSTAPATVSLRETWKDGPTALDISVLSPDQPGSYPLVVYFPGLGEDATAGGLWRQAWANAGYVVFTAQPAAVGNALKALGPGRNHDLPAIGREYFAATALENRLPHLVWALGEFRRRAAAGLAPFAHADTQRLALVGYDLGAQAVTALVGGKLGAARPDLPGLAIRAAITLSPSVDLAAGNPAHHYSDIQTPLLVVTASGDEDPYGITSPSLRTALWKYAPAQGKYLLLLRNGSHRWLSGAGPEQRHEGADGDGPDDGQDGFFGGGGPFPAGDGGDRLRADAFGGSGGGGGGGGGRGGPPGGGPPGAADGFHRPDGPSSQAQHLAAVRDITTAFLDTQLKSDADARRWLDGGRAARWLGRYGDLKAK</sequence>
<dbReference type="InterPro" id="IPR029058">
    <property type="entry name" value="AB_hydrolase_fold"/>
</dbReference>
<name>A0A1Y6CYZ1_9GAMM</name>
<reference evidence="3 4" key="1">
    <citation type="submission" date="2016-12" db="EMBL/GenBank/DDBJ databases">
        <authorList>
            <person name="Song W.-J."/>
            <person name="Kurnit D.M."/>
        </authorList>
    </citation>
    <scope>NUCLEOTIDE SEQUENCE [LARGE SCALE GENOMIC DNA]</scope>
    <source>
        <strain evidence="3 4">175</strain>
    </source>
</reference>
<dbReference type="PROSITE" id="PS51257">
    <property type="entry name" value="PROKAR_LIPOPROTEIN"/>
    <property type="match status" value="1"/>
</dbReference>
<evidence type="ECO:0000313" key="3">
    <source>
        <dbReference type="EMBL" id="SMF93773.1"/>
    </source>
</evidence>
<gene>
    <name evidence="3" type="ORF">SAMN02949497_1065</name>
</gene>
<keyword evidence="4" id="KW-1185">Reference proteome</keyword>
<keyword evidence="2" id="KW-0732">Signal</keyword>
<feature type="compositionally biased region" description="Gly residues" evidence="1">
    <location>
        <begin position="309"/>
        <end position="321"/>
    </location>
</feature>
<organism evidence="3 4">
    <name type="scientific">Methylomagnum ishizawai</name>
    <dbReference type="NCBI Taxonomy" id="1760988"/>
    <lineage>
        <taxon>Bacteria</taxon>
        <taxon>Pseudomonadati</taxon>
        <taxon>Pseudomonadota</taxon>
        <taxon>Gammaproteobacteria</taxon>
        <taxon>Methylococcales</taxon>
        <taxon>Methylococcaceae</taxon>
        <taxon>Methylomagnum</taxon>
    </lineage>
</organism>